<dbReference type="Gene3D" id="3.40.50.1910">
    <property type="match status" value="2"/>
</dbReference>
<accession>A0ABP1RL34</accession>
<comment type="caution">
    <text evidence="2">The sequence shown here is derived from an EMBL/GenBank/DDBJ whole genome shotgun (WGS) entry which is preliminary data.</text>
</comment>
<dbReference type="Gene3D" id="1.25.40.850">
    <property type="match status" value="1"/>
</dbReference>
<dbReference type="PANTHER" id="PTHR11679">
    <property type="entry name" value="VESICLE PROTEIN SORTING-ASSOCIATED"/>
    <property type="match status" value="1"/>
</dbReference>
<dbReference type="SUPFAM" id="SSF56815">
    <property type="entry name" value="Sec1/munc18-like (SM) proteins"/>
    <property type="match status" value="1"/>
</dbReference>
<reference evidence="2 3" key="1">
    <citation type="submission" date="2024-08" db="EMBL/GenBank/DDBJ databases">
        <authorList>
            <person name="Cucini C."/>
            <person name="Frati F."/>
        </authorList>
    </citation>
    <scope>NUCLEOTIDE SEQUENCE [LARGE SCALE GENOMIC DNA]</scope>
</reference>
<sequence>MSGFGMAEDEVRRPMNSVVDLEIIQQVAQKDLIALFQKCQGDKAIVWDRALANPMNLIATPKVLKEHGVVRMIQLDSGMALPPDIPETVLFICRPLVQLMPVVASCVRTEEKNRRRRKFHLIFIPRTSKLCEKYLEEQGVRLSLESIDDLPIFLFPLDKDVLTLELDPVFKEFHADMDPTGMHNIARALVSLQKRFGTPSKVFGKGAAASYVYSLMQNLKQESGSIKPQISGVGMDYMILIDRQIDPLSPLVTQLTYEGLIDEFFGISNNQVKLPEEKFGETKTIFLSSGEDLYAELRDKNFSAIGGILRSKTTKIQEKLRQKERGNMSVSEMKQLVQHLPAIQTLKQSLSTHTSIAELIKAKTETDEFLSSLECEQELLSGMGTEKVNSHIENLCGKKAPLNNVLRLLLIQSITSGGLKANILQHYQRLIVQNYGFQHVLTLNRLYAMGLLRLQGGSRYTTLRRALNLTVCDVSEINPTDFAYVHSIYAPLSIRLIQHRLKPSLWANLKDSLLSLLPGPTVDEDTEIPVGLISGKRSTKFTVVVFIGGCTFAEISALRFLAQQDDEREFLVVTSKIINGNTFLKSLQEDILSVQS</sequence>
<keyword evidence="3" id="KW-1185">Reference proteome</keyword>
<dbReference type="InterPro" id="IPR036045">
    <property type="entry name" value="Sec1-like_sf"/>
</dbReference>
<dbReference type="Proteomes" id="UP001642540">
    <property type="component" value="Unassembled WGS sequence"/>
</dbReference>
<gene>
    <name evidence="2" type="ORF">ODALV1_LOCUS23461</name>
</gene>
<comment type="similarity">
    <text evidence="1">Belongs to the STXBP/unc-18/SEC1 family.</text>
</comment>
<evidence type="ECO:0000313" key="2">
    <source>
        <dbReference type="EMBL" id="CAL8129852.1"/>
    </source>
</evidence>
<dbReference type="InterPro" id="IPR027482">
    <property type="entry name" value="Sec1-like_dom2"/>
</dbReference>
<dbReference type="InterPro" id="IPR001619">
    <property type="entry name" value="Sec1-like"/>
</dbReference>
<dbReference type="EMBL" id="CAXLJM020000078">
    <property type="protein sequence ID" value="CAL8129852.1"/>
    <property type="molecule type" value="Genomic_DNA"/>
</dbReference>
<dbReference type="InterPro" id="IPR043155">
    <property type="entry name" value="VPS33_dom3b"/>
</dbReference>
<evidence type="ECO:0000313" key="3">
    <source>
        <dbReference type="Proteomes" id="UP001642540"/>
    </source>
</evidence>
<dbReference type="Gene3D" id="3.40.50.2060">
    <property type="match status" value="1"/>
</dbReference>
<name>A0ABP1RL34_9HEXA</name>
<evidence type="ECO:0000256" key="1">
    <source>
        <dbReference type="ARBA" id="ARBA00009884"/>
    </source>
</evidence>
<evidence type="ECO:0008006" key="4">
    <source>
        <dbReference type="Google" id="ProtNLM"/>
    </source>
</evidence>
<dbReference type="Pfam" id="PF00995">
    <property type="entry name" value="Sec1"/>
    <property type="match status" value="1"/>
</dbReference>
<protein>
    <recommendedName>
        <fullName evidence="4">Vacuolar protein sorting-associated protein 33A</fullName>
    </recommendedName>
</protein>
<dbReference type="InterPro" id="IPR043154">
    <property type="entry name" value="Sec-1-like_dom1"/>
</dbReference>
<organism evidence="2 3">
    <name type="scientific">Orchesella dallaii</name>
    <dbReference type="NCBI Taxonomy" id="48710"/>
    <lineage>
        <taxon>Eukaryota</taxon>
        <taxon>Metazoa</taxon>
        <taxon>Ecdysozoa</taxon>
        <taxon>Arthropoda</taxon>
        <taxon>Hexapoda</taxon>
        <taxon>Collembola</taxon>
        <taxon>Entomobryomorpha</taxon>
        <taxon>Entomobryoidea</taxon>
        <taxon>Orchesellidae</taxon>
        <taxon>Orchesellinae</taxon>
        <taxon>Orchesella</taxon>
    </lineage>
</organism>
<dbReference type="Gene3D" id="3.90.830.10">
    <property type="entry name" value="Syntaxin Binding Protein 1, Chain A, domain 2"/>
    <property type="match status" value="1"/>
</dbReference>
<proteinExistence type="inferred from homology"/>
<dbReference type="InterPro" id="IPR043127">
    <property type="entry name" value="Sec-1-like_dom3a"/>
</dbReference>